<dbReference type="Proteomes" id="UP000474296">
    <property type="component" value="Unassembled WGS sequence"/>
</dbReference>
<dbReference type="Pfam" id="PF00378">
    <property type="entry name" value="ECH_1"/>
    <property type="match status" value="1"/>
</dbReference>
<evidence type="ECO:0000313" key="1">
    <source>
        <dbReference type="EMBL" id="NER16440.1"/>
    </source>
</evidence>
<name>A0A6M0CR63_9FLAO</name>
<sequence length="254" mass="28612">MNTINIDKKENYAIVQLSRGKVNAINHEMVNELLRAFTDLDNDQEVKGIILTGTPHFFSAGLDVIELYGYNEEQIEAFFTAFGQLHIQMATFKKPLVCALTGYSPAGGCVFAITADYRIMADGEKYTIGLNEVAVNIQISNNLIKAYAYWIGYGKAHEAILDGKLFNVQEALDCGLVNKIVPLENVMPAAEKQMKKYLKANETIFKNTKQKLRKSWIESLEMDGSKDLGEAINLWWSPEIRSKMKAFVESLQKK</sequence>
<organism evidence="1 2">
    <name type="scientific">Spongiivirga citrea</name>
    <dbReference type="NCBI Taxonomy" id="1481457"/>
    <lineage>
        <taxon>Bacteria</taxon>
        <taxon>Pseudomonadati</taxon>
        <taxon>Bacteroidota</taxon>
        <taxon>Flavobacteriia</taxon>
        <taxon>Flavobacteriales</taxon>
        <taxon>Flavobacteriaceae</taxon>
        <taxon>Spongiivirga</taxon>
    </lineage>
</organism>
<evidence type="ECO:0000313" key="2">
    <source>
        <dbReference type="Proteomes" id="UP000474296"/>
    </source>
</evidence>
<keyword evidence="2" id="KW-1185">Reference proteome</keyword>
<proteinExistence type="predicted"/>
<comment type="caution">
    <text evidence="1">The sequence shown here is derived from an EMBL/GenBank/DDBJ whole genome shotgun (WGS) entry which is preliminary data.</text>
</comment>
<dbReference type="SUPFAM" id="SSF52096">
    <property type="entry name" value="ClpP/crotonase"/>
    <property type="match status" value="1"/>
</dbReference>
<keyword evidence="1" id="KW-0413">Isomerase</keyword>
<dbReference type="RefSeq" id="WP_164029714.1">
    <property type="nucleotide sequence ID" value="NZ_JAABOQ010000002.1"/>
</dbReference>
<dbReference type="PANTHER" id="PTHR11941:SF45">
    <property type="entry name" value="ENOYL-COA DELTA ISOMERASE 1, MITOCHONDRIAL"/>
    <property type="match status" value="1"/>
</dbReference>
<protein>
    <submittedName>
        <fullName evidence="1">Enoyl-CoA hydratase/isomerase family protein</fullName>
    </submittedName>
</protein>
<dbReference type="Gene3D" id="3.90.226.10">
    <property type="entry name" value="2-enoyl-CoA Hydratase, Chain A, domain 1"/>
    <property type="match status" value="1"/>
</dbReference>
<dbReference type="CDD" id="cd06558">
    <property type="entry name" value="crotonase-like"/>
    <property type="match status" value="1"/>
</dbReference>
<dbReference type="GO" id="GO:0006635">
    <property type="term" value="P:fatty acid beta-oxidation"/>
    <property type="evidence" value="ECO:0007669"/>
    <property type="project" value="TreeGrafter"/>
</dbReference>
<reference evidence="1 2" key="1">
    <citation type="submission" date="2020-01" db="EMBL/GenBank/DDBJ databases">
        <title>Spongiivirga citrea KCTC 32990T.</title>
        <authorList>
            <person name="Wang G."/>
        </authorList>
    </citation>
    <scope>NUCLEOTIDE SEQUENCE [LARGE SCALE GENOMIC DNA]</scope>
    <source>
        <strain evidence="1 2">KCTC 32990</strain>
    </source>
</reference>
<dbReference type="PANTHER" id="PTHR11941">
    <property type="entry name" value="ENOYL-COA HYDRATASE-RELATED"/>
    <property type="match status" value="1"/>
</dbReference>
<dbReference type="GO" id="GO:0016853">
    <property type="term" value="F:isomerase activity"/>
    <property type="evidence" value="ECO:0007669"/>
    <property type="project" value="UniProtKB-KW"/>
</dbReference>
<dbReference type="EMBL" id="JAABOQ010000002">
    <property type="protein sequence ID" value="NER16440.1"/>
    <property type="molecule type" value="Genomic_DNA"/>
</dbReference>
<accession>A0A6M0CR63</accession>
<dbReference type="InterPro" id="IPR029045">
    <property type="entry name" value="ClpP/crotonase-like_dom_sf"/>
</dbReference>
<dbReference type="InterPro" id="IPR001753">
    <property type="entry name" value="Enoyl-CoA_hydra/iso"/>
</dbReference>
<dbReference type="AlphaFoldDB" id="A0A6M0CR63"/>
<gene>
    <name evidence="1" type="ORF">GWK10_04420</name>
</gene>